<protein>
    <submittedName>
        <fullName evidence="4">ArsR family transcriptional regulator</fullName>
    </submittedName>
</protein>
<dbReference type="Proteomes" id="UP000580043">
    <property type="component" value="Unassembled WGS sequence"/>
</dbReference>
<dbReference type="AlphaFoldDB" id="A0A848FZR1"/>
<dbReference type="InterPro" id="IPR036388">
    <property type="entry name" value="WH-like_DNA-bd_sf"/>
</dbReference>
<evidence type="ECO:0000256" key="2">
    <source>
        <dbReference type="SAM" id="MobiDB-lite"/>
    </source>
</evidence>
<evidence type="ECO:0000259" key="3">
    <source>
        <dbReference type="Pfam" id="PF01022"/>
    </source>
</evidence>
<feature type="domain" description="HTH arsR-type" evidence="3">
    <location>
        <begin position="22"/>
        <end position="55"/>
    </location>
</feature>
<feature type="coiled-coil region" evidence="1">
    <location>
        <begin position="179"/>
        <end position="213"/>
    </location>
</feature>
<dbReference type="InterPro" id="IPR011991">
    <property type="entry name" value="ArsR-like_HTH"/>
</dbReference>
<accession>A0A848FZR1</accession>
<gene>
    <name evidence="4" type="ORF">HHL15_00925</name>
</gene>
<organism evidence="4 5">
    <name type="scientific">Zoogloea dura</name>
    <dbReference type="NCBI Taxonomy" id="2728840"/>
    <lineage>
        <taxon>Bacteria</taxon>
        <taxon>Pseudomonadati</taxon>
        <taxon>Pseudomonadota</taxon>
        <taxon>Betaproteobacteria</taxon>
        <taxon>Rhodocyclales</taxon>
        <taxon>Zoogloeaceae</taxon>
        <taxon>Zoogloea</taxon>
    </lineage>
</organism>
<evidence type="ECO:0000313" key="5">
    <source>
        <dbReference type="Proteomes" id="UP000580043"/>
    </source>
</evidence>
<feature type="region of interest" description="Disordered" evidence="2">
    <location>
        <begin position="92"/>
        <end position="113"/>
    </location>
</feature>
<reference evidence="4 5" key="1">
    <citation type="submission" date="2020-04" db="EMBL/GenBank/DDBJ databases">
        <title>Zoogloea sp. G-4-1-14 isolated from soil.</title>
        <authorList>
            <person name="Dahal R.H."/>
        </authorList>
    </citation>
    <scope>NUCLEOTIDE SEQUENCE [LARGE SCALE GENOMIC DNA]</scope>
    <source>
        <strain evidence="4 5">G-4-1-14</strain>
    </source>
</reference>
<keyword evidence="5" id="KW-1185">Reference proteome</keyword>
<feature type="compositionally biased region" description="Low complexity" evidence="2">
    <location>
        <begin position="101"/>
        <end position="112"/>
    </location>
</feature>
<dbReference type="EMBL" id="JABBGA010000001">
    <property type="protein sequence ID" value="NML24295.1"/>
    <property type="molecule type" value="Genomic_DNA"/>
</dbReference>
<proteinExistence type="predicted"/>
<keyword evidence="1" id="KW-0175">Coiled coil</keyword>
<dbReference type="GO" id="GO:0003700">
    <property type="term" value="F:DNA-binding transcription factor activity"/>
    <property type="evidence" value="ECO:0007669"/>
    <property type="project" value="InterPro"/>
</dbReference>
<dbReference type="InterPro" id="IPR036390">
    <property type="entry name" value="WH_DNA-bd_sf"/>
</dbReference>
<dbReference type="Gene3D" id="1.10.10.10">
    <property type="entry name" value="Winged helix-like DNA-binding domain superfamily/Winged helix DNA-binding domain"/>
    <property type="match status" value="1"/>
</dbReference>
<dbReference type="InterPro" id="IPR001845">
    <property type="entry name" value="HTH_ArsR_DNA-bd_dom"/>
</dbReference>
<comment type="caution">
    <text evidence="4">The sequence shown here is derived from an EMBL/GenBank/DDBJ whole genome shotgun (WGS) entry which is preliminary data.</text>
</comment>
<dbReference type="RefSeq" id="WP_169143937.1">
    <property type="nucleotide sequence ID" value="NZ_JABBGA010000001.1"/>
</dbReference>
<dbReference type="CDD" id="cd00090">
    <property type="entry name" value="HTH_ARSR"/>
    <property type="match status" value="1"/>
</dbReference>
<sequence>MNATENITTINAAHGVLLKAKDALCVAEVARAMGTSKPTASKQLKALYDLGMIESKPRQGGTPYYLLIVEPQADMGNPMSEGEQTPAVCDSVQVAGSAQTDSPSAAGDGSAPAEHEDFTLLGVIADIRTAVGDTEGRVMLGDLAGHIEAMLGTLVSKTADLQIQVEEQEARIGSLVTDVSNTRNALAHAINESDRLRNELIVERQAREALQEQSDAVDVADAAVGYLVRAPKRKPRLLTKPERAREAALAAVRAGAGRAEVLAVVPVGIARRGAEWQGVAPQTKGD</sequence>
<name>A0A848FZR1_9RHOO</name>
<evidence type="ECO:0000256" key="1">
    <source>
        <dbReference type="SAM" id="Coils"/>
    </source>
</evidence>
<dbReference type="Pfam" id="PF01022">
    <property type="entry name" value="HTH_5"/>
    <property type="match status" value="1"/>
</dbReference>
<dbReference type="SUPFAM" id="SSF46785">
    <property type="entry name" value="Winged helix' DNA-binding domain"/>
    <property type="match status" value="1"/>
</dbReference>
<evidence type="ECO:0000313" key="4">
    <source>
        <dbReference type="EMBL" id="NML24295.1"/>
    </source>
</evidence>